<evidence type="ECO:0000313" key="4">
    <source>
        <dbReference type="Proteomes" id="UP001424441"/>
    </source>
</evidence>
<dbReference type="InterPro" id="IPR036188">
    <property type="entry name" value="FAD/NAD-bd_sf"/>
</dbReference>
<evidence type="ECO:0000256" key="1">
    <source>
        <dbReference type="ARBA" id="ARBA00023002"/>
    </source>
</evidence>
<comment type="caution">
    <text evidence="3">The sequence shown here is derived from an EMBL/GenBank/DDBJ whole genome shotgun (WGS) entry which is preliminary data.</text>
</comment>
<reference evidence="3 4" key="1">
    <citation type="journal article" date="2019" name="Int. J. Syst. Evol. Microbiol.">
        <title>The Global Catalogue of Microorganisms (GCM) 10K type strain sequencing project: providing services to taxonomists for standard genome sequencing and annotation.</title>
        <authorList>
            <consortium name="The Broad Institute Genomics Platform"/>
            <consortium name="The Broad Institute Genome Sequencing Center for Infectious Disease"/>
            <person name="Wu L."/>
            <person name="Ma J."/>
        </authorList>
    </citation>
    <scope>NUCLEOTIDE SEQUENCE [LARGE SCALE GENOMIC DNA]</scope>
    <source>
        <strain evidence="3 4">JCM 15115</strain>
    </source>
</reference>
<dbReference type="InterPro" id="IPR006076">
    <property type="entry name" value="FAD-dep_OxRdtase"/>
</dbReference>
<dbReference type="Pfam" id="PF01266">
    <property type="entry name" value="DAO"/>
    <property type="match status" value="1"/>
</dbReference>
<dbReference type="PANTHER" id="PTHR13847">
    <property type="entry name" value="SARCOSINE DEHYDROGENASE-RELATED"/>
    <property type="match status" value="1"/>
</dbReference>
<dbReference type="SUPFAM" id="SSF51905">
    <property type="entry name" value="FAD/NAD(P)-binding domain"/>
    <property type="match status" value="1"/>
</dbReference>
<accession>A0ABN1GKG4</accession>
<gene>
    <name evidence="3" type="ORF">GCM10008943_30910</name>
</gene>
<proteinExistence type="predicted"/>
<protein>
    <submittedName>
        <fullName evidence="3">FAD-binding oxidoreductase</fullName>
    </submittedName>
</protein>
<sequence>MTVDVVIVGAGFTGLSTALNLSERGSKVAVLEGVEIGYGASGRNVGLVNAGMWIMPDNLPGVLGQKYGDRLLEELGNGPQMVFERIERHNISCEATRTGTLHCAVGQKGLRELKERAEQWQRRGAPVTLLSAEETAKKTGTRIYAGSLLDMRAGTIQPLAYVRGLAHATLAAGGQIFTNSTVIGTERQGKDWVVKTAQGSVRAQWIVVATNAYTKAPWPQIRTEMMHLPYFNLATKPLTKEQQSQILPERQGVWDTKTVLSSYRYDQFGRLVFGSVGALRNTGTGIHTAWAKRELERVFPQLGKVEFDYEWYGFIGMTNDSLPKLHCFDNNVIGFSGYNGRGIATGTVFGNIMARYINGDINKADLPLPVTEPEALSCLSLREAYYETGAQIAHLIGARSLVLKK</sequence>
<dbReference type="Gene3D" id="3.50.50.60">
    <property type="entry name" value="FAD/NAD(P)-binding domain"/>
    <property type="match status" value="1"/>
</dbReference>
<keyword evidence="1" id="KW-0560">Oxidoreductase</keyword>
<feature type="domain" description="FAD dependent oxidoreductase" evidence="2">
    <location>
        <begin position="4"/>
        <end position="355"/>
    </location>
</feature>
<keyword evidence="4" id="KW-1185">Reference proteome</keyword>
<dbReference type="Proteomes" id="UP001424441">
    <property type="component" value="Unassembled WGS sequence"/>
</dbReference>
<organism evidence="3 4">
    <name type="scientific">Paenochrobactrum glaciei</name>
    <dbReference type="NCBI Taxonomy" id="486407"/>
    <lineage>
        <taxon>Bacteria</taxon>
        <taxon>Pseudomonadati</taxon>
        <taxon>Pseudomonadota</taxon>
        <taxon>Alphaproteobacteria</taxon>
        <taxon>Hyphomicrobiales</taxon>
        <taxon>Brucellaceae</taxon>
        <taxon>Paenochrobactrum</taxon>
    </lineage>
</organism>
<dbReference type="PANTHER" id="PTHR13847:SF281">
    <property type="entry name" value="FAD DEPENDENT OXIDOREDUCTASE DOMAIN-CONTAINING PROTEIN"/>
    <property type="match status" value="1"/>
</dbReference>
<evidence type="ECO:0000259" key="2">
    <source>
        <dbReference type="Pfam" id="PF01266"/>
    </source>
</evidence>
<name>A0ABN1GKG4_9HYPH</name>
<dbReference type="Gene3D" id="3.30.9.10">
    <property type="entry name" value="D-Amino Acid Oxidase, subunit A, domain 2"/>
    <property type="match status" value="1"/>
</dbReference>
<dbReference type="EMBL" id="BAAADE010000011">
    <property type="protein sequence ID" value="GAA0613379.1"/>
    <property type="molecule type" value="Genomic_DNA"/>
</dbReference>
<evidence type="ECO:0000313" key="3">
    <source>
        <dbReference type="EMBL" id="GAA0613379.1"/>
    </source>
</evidence>